<evidence type="ECO:0000259" key="1">
    <source>
        <dbReference type="Pfam" id="PF07733"/>
    </source>
</evidence>
<dbReference type="Pfam" id="PF07733">
    <property type="entry name" value="DNA_pol3_alpha"/>
    <property type="match status" value="1"/>
</dbReference>
<dbReference type="Gene3D" id="1.10.10.1600">
    <property type="entry name" value="Bacterial DNA polymerase III alpha subunit, thumb domain"/>
    <property type="match status" value="1"/>
</dbReference>
<dbReference type="InterPro" id="IPR041931">
    <property type="entry name" value="DNA_pol3_alpha_thumb_dom"/>
</dbReference>
<dbReference type="GO" id="GO:0008408">
    <property type="term" value="F:3'-5' exonuclease activity"/>
    <property type="evidence" value="ECO:0007669"/>
    <property type="project" value="InterPro"/>
</dbReference>
<dbReference type="PANTHER" id="PTHR32294:SF0">
    <property type="entry name" value="DNA POLYMERASE III SUBUNIT ALPHA"/>
    <property type="match status" value="1"/>
</dbReference>
<sequence length="269" mass="30966">MTPDTFTKKFKKIDLPLHGVRLPSFEISDSLRDRLDASKSEDNEKILRRLTYEGYERRMLAKEIDASKAKEYTDRAELELTTMEELGFVDYMLLTWDVINFCKENDIPVGLGRGSAAGSFVLYLLGVTNLDPIKYGLFFEMFISKIRAKKQVVDGVTYLDGNLMVDIDNDVCYYNRHKVLEYIDNKFKGKTAKILTLNTLSGKLLIKECGKIIASKSESEMNLISSYIPKVYGQVKDLEESYEEVSEFREWCDKTENNEAYRTALKLRG</sequence>
<protein>
    <recommendedName>
        <fullName evidence="1">Bacterial DNA polymerase III alpha subunit NTPase domain-containing protein</fullName>
    </recommendedName>
</protein>
<organism evidence="2">
    <name type="scientific">marine metagenome</name>
    <dbReference type="NCBI Taxonomy" id="408172"/>
    <lineage>
        <taxon>unclassified sequences</taxon>
        <taxon>metagenomes</taxon>
        <taxon>ecological metagenomes</taxon>
    </lineage>
</organism>
<dbReference type="PANTHER" id="PTHR32294">
    <property type="entry name" value="DNA POLYMERASE III SUBUNIT ALPHA"/>
    <property type="match status" value="1"/>
</dbReference>
<proteinExistence type="predicted"/>
<accession>A0A382UI48</accession>
<dbReference type="GO" id="GO:0006260">
    <property type="term" value="P:DNA replication"/>
    <property type="evidence" value="ECO:0007669"/>
    <property type="project" value="InterPro"/>
</dbReference>
<dbReference type="InterPro" id="IPR011708">
    <property type="entry name" value="DNA_pol3_alpha_NTPase_dom"/>
</dbReference>
<feature type="domain" description="Bacterial DNA polymerase III alpha subunit NTPase" evidence="1">
    <location>
        <begin position="46"/>
        <end position="269"/>
    </location>
</feature>
<dbReference type="EMBL" id="UINC01144074">
    <property type="protein sequence ID" value="SVD33361.1"/>
    <property type="molecule type" value="Genomic_DNA"/>
</dbReference>
<dbReference type="AlphaFoldDB" id="A0A382UI48"/>
<reference evidence="2" key="1">
    <citation type="submission" date="2018-05" db="EMBL/GenBank/DDBJ databases">
        <authorList>
            <person name="Lanie J.A."/>
            <person name="Ng W.-L."/>
            <person name="Kazmierczak K.M."/>
            <person name="Andrzejewski T.M."/>
            <person name="Davidsen T.M."/>
            <person name="Wayne K.J."/>
            <person name="Tettelin H."/>
            <person name="Glass J.I."/>
            <person name="Rusch D."/>
            <person name="Podicherti R."/>
            <person name="Tsui H.-C.T."/>
            <person name="Winkler M.E."/>
        </authorList>
    </citation>
    <scope>NUCLEOTIDE SEQUENCE</scope>
</reference>
<dbReference type="InterPro" id="IPR004805">
    <property type="entry name" value="DnaE2/DnaE/PolC"/>
</dbReference>
<evidence type="ECO:0000313" key="2">
    <source>
        <dbReference type="EMBL" id="SVD33361.1"/>
    </source>
</evidence>
<gene>
    <name evidence="2" type="ORF">METZ01_LOCUS386215</name>
</gene>
<name>A0A382UI48_9ZZZZ</name>
<feature type="non-terminal residue" evidence="2">
    <location>
        <position position="269"/>
    </location>
</feature>